<evidence type="ECO:0000313" key="6">
    <source>
        <dbReference type="EMBL" id="KIY65715.1"/>
    </source>
</evidence>
<gene>
    <name evidence="6" type="ORF">CYLTODRAFT_424076</name>
</gene>
<dbReference type="GO" id="GO:0005762">
    <property type="term" value="C:mitochondrial large ribosomal subunit"/>
    <property type="evidence" value="ECO:0007669"/>
    <property type="project" value="TreeGrafter"/>
</dbReference>
<evidence type="ECO:0000256" key="3">
    <source>
        <dbReference type="ARBA" id="ARBA00023274"/>
    </source>
</evidence>
<dbReference type="GO" id="GO:0003735">
    <property type="term" value="F:structural constituent of ribosome"/>
    <property type="evidence" value="ECO:0007669"/>
    <property type="project" value="InterPro"/>
</dbReference>
<dbReference type="EMBL" id="KN880579">
    <property type="protein sequence ID" value="KIY65715.1"/>
    <property type="molecule type" value="Genomic_DNA"/>
</dbReference>
<organism evidence="6 7">
    <name type="scientific">Cylindrobasidium torrendii FP15055 ss-10</name>
    <dbReference type="NCBI Taxonomy" id="1314674"/>
    <lineage>
        <taxon>Eukaryota</taxon>
        <taxon>Fungi</taxon>
        <taxon>Dikarya</taxon>
        <taxon>Basidiomycota</taxon>
        <taxon>Agaricomycotina</taxon>
        <taxon>Agaricomycetes</taxon>
        <taxon>Agaricomycetidae</taxon>
        <taxon>Agaricales</taxon>
        <taxon>Marasmiineae</taxon>
        <taxon>Physalacriaceae</taxon>
        <taxon>Cylindrobasidium</taxon>
    </lineage>
</organism>
<accession>A0A0D7B698</accession>
<comment type="similarity">
    <text evidence="1">Belongs to the universal ribosomal protein uL15 family.</text>
</comment>
<proteinExistence type="inferred from homology"/>
<dbReference type="HAMAP" id="MF_01341">
    <property type="entry name" value="Ribosomal_uL15"/>
    <property type="match status" value="1"/>
</dbReference>
<dbReference type="GO" id="GO:0006412">
    <property type="term" value="P:translation"/>
    <property type="evidence" value="ECO:0007669"/>
    <property type="project" value="InterPro"/>
</dbReference>
<dbReference type="InterPro" id="IPR021131">
    <property type="entry name" value="Ribosomal_uL15/eL18"/>
</dbReference>
<dbReference type="InterPro" id="IPR036227">
    <property type="entry name" value="Ribosomal_uL15/eL18_sf"/>
</dbReference>
<dbReference type="Proteomes" id="UP000054007">
    <property type="component" value="Unassembled WGS sequence"/>
</dbReference>
<reference evidence="6 7" key="1">
    <citation type="journal article" date="2015" name="Fungal Genet. Biol.">
        <title>Evolution of novel wood decay mechanisms in Agaricales revealed by the genome sequences of Fistulina hepatica and Cylindrobasidium torrendii.</title>
        <authorList>
            <person name="Floudas D."/>
            <person name="Held B.W."/>
            <person name="Riley R."/>
            <person name="Nagy L.G."/>
            <person name="Koehler G."/>
            <person name="Ransdell A.S."/>
            <person name="Younus H."/>
            <person name="Chow J."/>
            <person name="Chiniquy J."/>
            <person name="Lipzen A."/>
            <person name="Tritt A."/>
            <person name="Sun H."/>
            <person name="Haridas S."/>
            <person name="LaButti K."/>
            <person name="Ohm R.A."/>
            <person name="Kues U."/>
            <person name="Blanchette R.A."/>
            <person name="Grigoriev I.V."/>
            <person name="Minto R.E."/>
            <person name="Hibbett D.S."/>
        </authorList>
    </citation>
    <scope>NUCLEOTIDE SEQUENCE [LARGE SCALE GENOMIC DNA]</scope>
    <source>
        <strain evidence="6 7">FP15055 ss-10</strain>
    </source>
</reference>
<dbReference type="PANTHER" id="PTHR12934">
    <property type="entry name" value="50S RIBOSOMAL PROTEIN L15"/>
    <property type="match status" value="1"/>
</dbReference>
<feature type="compositionally biased region" description="Gly residues" evidence="4">
    <location>
        <begin position="27"/>
        <end position="41"/>
    </location>
</feature>
<protein>
    <submittedName>
        <fullName evidence="6">Ribosomal protein L15</fullName>
    </submittedName>
</protein>
<keyword evidence="7" id="KW-1185">Reference proteome</keyword>
<dbReference type="InterPro" id="IPR030878">
    <property type="entry name" value="Ribosomal_uL15"/>
</dbReference>
<keyword evidence="3" id="KW-0687">Ribonucleoprotein</keyword>
<evidence type="ECO:0000256" key="4">
    <source>
        <dbReference type="SAM" id="MobiDB-lite"/>
    </source>
</evidence>
<dbReference type="STRING" id="1314674.A0A0D7B698"/>
<dbReference type="OrthoDB" id="361383at2759"/>
<evidence type="ECO:0000313" key="7">
    <source>
        <dbReference type="Proteomes" id="UP000054007"/>
    </source>
</evidence>
<dbReference type="InterPro" id="IPR005749">
    <property type="entry name" value="Ribosomal_uL15_bac-type"/>
</dbReference>
<dbReference type="Pfam" id="PF00828">
    <property type="entry name" value="Ribosomal_L27A"/>
    <property type="match status" value="1"/>
</dbReference>
<evidence type="ECO:0000256" key="1">
    <source>
        <dbReference type="ARBA" id="ARBA00007320"/>
    </source>
</evidence>
<dbReference type="PANTHER" id="PTHR12934:SF11">
    <property type="entry name" value="LARGE RIBOSOMAL SUBUNIT PROTEIN UL15M"/>
    <property type="match status" value="1"/>
</dbReference>
<sequence length="243" mass="26927">MASRLRVSLGNLKPAPGSLQKQKRVGRGQGSGYGGTSGRGHNGQNSRSGPGPKRNFEGGQTPISKLFPKTGFYNQNVKTWAPVNLDRLQHWITTGRVTSSPDKPITARELLLSGCIHDAHDGIKILGDGSEKFTSKIWITPSRASKSAVKAIENAGGVVVCKYYNTISLKDCLQGRADRVEAAPTRREDIVWYGRTRNRGYISPEYLKKLDNVPFIEDRWMQLGTELSAWRKQAFDKRKVKSA</sequence>
<feature type="region of interest" description="Disordered" evidence="4">
    <location>
        <begin position="1"/>
        <end position="61"/>
    </location>
</feature>
<dbReference type="NCBIfam" id="TIGR01071">
    <property type="entry name" value="rplO_bact"/>
    <property type="match status" value="1"/>
</dbReference>
<dbReference type="SUPFAM" id="SSF52080">
    <property type="entry name" value="Ribosomal proteins L15p and L18e"/>
    <property type="match status" value="1"/>
</dbReference>
<evidence type="ECO:0000256" key="2">
    <source>
        <dbReference type="ARBA" id="ARBA00022980"/>
    </source>
</evidence>
<name>A0A0D7B698_9AGAR</name>
<keyword evidence="2 6" id="KW-0689">Ribosomal protein</keyword>
<dbReference type="AlphaFoldDB" id="A0A0D7B698"/>
<dbReference type="Gene3D" id="3.100.10.10">
    <property type="match status" value="1"/>
</dbReference>
<evidence type="ECO:0000259" key="5">
    <source>
        <dbReference type="Pfam" id="PF00828"/>
    </source>
</evidence>
<feature type="domain" description="Large ribosomal subunit protein uL15/eL18" evidence="5">
    <location>
        <begin position="82"/>
        <end position="160"/>
    </location>
</feature>